<dbReference type="Pfam" id="PF05228">
    <property type="entry name" value="CHASE4"/>
    <property type="match status" value="1"/>
</dbReference>
<feature type="domain" description="CHASE4" evidence="1">
    <location>
        <begin position="54"/>
        <end position="207"/>
    </location>
</feature>
<dbReference type="AlphaFoldDB" id="X0T0Y3"/>
<evidence type="ECO:0000259" key="1">
    <source>
        <dbReference type="Pfam" id="PF05228"/>
    </source>
</evidence>
<protein>
    <recommendedName>
        <fullName evidence="1">CHASE4 domain-containing protein</fullName>
    </recommendedName>
</protein>
<comment type="caution">
    <text evidence="2">The sequence shown here is derived from an EMBL/GenBank/DDBJ whole genome shotgun (WGS) entry which is preliminary data.</text>
</comment>
<sequence>MMLRTKVVLILLAFFALFGALDLALQRIVILPSFVELERNEARKDMDRALRSVHAELSHLSIAVLNEAHWDDSYEFVVDANQRYIEENLGGNDIFATYNIHLIHYYDTAGKLTWGAEGDPKTGERLEIPGLTGRDLGPDHVLLRRTGPSTGITGIYMSKMGPLLISAQPILTSEIKGPERGTLVMARRLDDAAIKAFGATSQVDLRMTVIKKGSETAKQERANS</sequence>
<accession>X0T0Y3</accession>
<name>X0T0Y3_9ZZZZ</name>
<dbReference type="InterPro" id="IPR007892">
    <property type="entry name" value="CHASE4"/>
</dbReference>
<gene>
    <name evidence="2" type="ORF">S01H1_17175</name>
</gene>
<proteinExistence type="predicted"/>
<dbReference type="EMBL" id="BARS01009091">
    <property type="protein sequence ID" value="GAF69720.1"/>
    <property type="molecule type" value="Genomic_DNA"/>
</dbReference>
<organism evidence="2">
    <name type="scientific">marine sediment metagenome</name>
    <dbReference type="NCBI Taxonomy" id="412755"/>
    <lineage>
        <taxon>unclassified sequences</taxon>
        <taxon>metagenomes</taxon>
        <taxon>ecological metagenomes</taxon>
    </lineage>
</organism>
<evidence type="ECO:0000313" key="2">
    <source>
        <dbReference type="EMBL" id="GAF69720.1"/>
    </source>
</evidence>
<feature type="non-terminal residue" evidence="2">
    <location>
        <position position="224"/>
    </location>
</feature>
<reference evidence="2" key="1">
    <citation type="journal article" date="2014" name="Front. Microbiol.">
        <title>High frequency of phylogenetically diverse reductive dehalogenase-homologous genes in deep subseafloor sedimentary metagenomes.</title>
        <authorList>
            <person name="Kawai M."/>
            <person name="Futagami T."/>
            <person name="Toyoda A."/>
            <person name="Takaki Y."/>
            <person name="Nishi S."/>
            <person name="Hori S."/>
            <person name="Arai W."/>
            <person name="Tsubouchi T."/>
            <person name="Morono Y."/>
            <person name="Uchiyama I."/>
            <person name="Ito T."/>
            <person name="Fujiyama A."/>
            <person name="Inagaki F."/>
            <person name="Takami H."/>
        </authorList>
    </citation>
    <scope>NUCLEOTIDE SEQUENCE</scope>
    <source>
        <strain evidence="2">Expedition CK06-06</strain>
    </source>
</reference>